<dbReference type="Proteomes" id="UP000018211">
    <property type="component" value="Unassembled WGS sequence"/>
</dbReference>
<name>A0AAV2VNG6_9VIBR</name>
<evidence type="ECO:0000313" key="2">
    <source>
        <dbReference type="Proteomes" id="UP000018211"/>
    </source>
</evidence>
<comment type="caution">
    <text evidence="1">The sequence shown here is derived from an EMBL/GenBank/DDBJ whole genome shotgun (WGS) entry which is preliminary data.</text>
</comment>
<proteinExistence type="predicted"/>
<evidence type="ECO:0000313" key="1">
    <source>
        <dbReference type="EMBL" id="CCO46100.1"/>
    </source>
</evidence>
<protein>
    <submittedName>
        <fullName evidence="1">Uncharacterized protein</fullName>
    </submittedName>
</protein>
<dbReference type="EMBL" id="CAOF01000076">
    <property type="protein sequence ID" value="CCO46100.1"/>
    <property type="molecule type" value="Genomic_DNA"/>
</dbReference>
<accession>A0AAV2VNG6</accession>
<sequence length="57" mass="6597">MDLQTDDGLVAIRHSISYYLIAIDIRSRYRPLAIPYDQVVQRRGEIIWESSAGIVYV</sequence>
<reference evidence="1 2" key="1">
    <citation type="journal article" date="2013" name="ISME J.">
        <title>Comparative genomics of pathogenic lineages of Vibrio nigripulchritudo identifies virulence-associated traits.</title>
        <authorList>
            <person name="Goudenege D."/>
            <person name="Labreuche Y."/>
            <person name="Krin E."/>
            <person name="Ansquer D."/>
            <person name="Mangenot S."/>
            <person name="Calteau A."/>
            <person name="Medigue C."/>
            <person name="Mazel D."/>
            <person name="Polz M.F."/>
            <person name="Le Roux F."/>
        </authorList>
    </citation>
    <scope>NUCLEOTIDE SEQUENCE [LARGE SCALE GENOMIC DNA]</scope>
    <source>
        <strain evidence="1 2">SOn1</strain>
    </source>
</reference>
<organism evidence="1 2">
    <name type="scientific">Vibrio nigripulchritudo SOn1</name>
    <dbReference type="NCBI Taxonomy" id="1238450"/>
    <lineage>
        <taxon>Bacteria</taxon>
        <taxon>Pseudomonadati</taxon>
        <taxon>Pseudomonadota</taxon>
        <taxon>Gammaproteobacteria</taxon>
        <taxon>Vibrionales</taxon>
        <taxon>Vibrionaceae</taxon>
        <taxon>Vibrio</taxon>
    </lineage>
</organism>
<dbReference type="AlphaFoldDB" id="A0AAV2VNG6"/>
<gene>
    <name evidence="1" type="ORF">VIBNISOn1_1670024</name>
</gene>